<evidence type="ECO:0000313" key="2">
    <source>
        <dbReference type="Proteomes" id="UP000695026"/>
    </source>
</evidence>
<keyword evidence="2" id="KW-1185">Reference proteome</keyword>
<dbReference type="GO" id="GO:0031296">
    <property type="term" value="P:B cell costimulation"/>
    <property type="evidence" value="ECO:0007669"/>
    <property type="project" value="TreeGrafter"/>
</dbReference>
<organism evidence="2 3">
    <name type="scientific">Python bivittatus</name>
    <name type="common">Burmese python</name>
    <name type="synonym">Python molurus bivittatus</name>
    <dbReference type="NCBI Taxonomy" id="176946"/>
    <lineage>
        <taxon>Eukaryota</taxon>
        <taxon>Metazoa</taxon>
        <taxon>Chordata</taxon>
        <taxon>Craniata</taxon>
        <taxon>Vertebrata</taxon>
        <taxon>Euteleostomi</taxon>
        <taxon>Lepidosauria</taxon>
        <taxon>Squamata</taxon>
        <taxon>Bifurcata</taxon>
        <taxon>Unidentata</taxon>
        <taxon>Episquamata</taxon>
        <taxon>Toxicofera</taxon>
        <taxon>Serpentes</taxon>
        <taxon>Henophidia</taxon>
        <taxon>Pythonidae</taxon>
        <taxon>Python</taxon>
    </lineage>
</organism>
<dbReference type="GO" id="GO:0033209">
    <property type="term" value="P:tumor necrosis factor-mediated signaling pathway"/>
    <property type="evidence" value="ECO:0007669"/>
    <property type="project" value="InterPro"/>
</dbReference>
<dbReference type="PANTHER" id="PTHR20437:SF2">
    <property type="entry name" value="TUMOR NECROSIS FACTOR RECEPTOR SUPERFAMILY MEMBER 13C"/>
    <property type="match status" value="1"/>
</dbReference>
<evidence type="ECO:0000313" key="3">
    <source>
        <dbReference type="RefSeq" id="XP_015743593.1"/>
    </source>
</evidence>
<proteinExistence type="predicted"/>
<protein>
    <submittedName>
        <fullName evidence="3">Uncharacterized protein LOC107326135</fullName>
    </submittedName>
</protein>
<dbReference type="PANTHER" id="PTHR20437">
    <property type="entry name" value="TUMOR NECROSIS FACTOR RECEPTOR SUBFAMILY MEMBER 13/17"/>
    <property type="match status" value="1"/>
</dbReference>
<dbReference type="InterPro" id="IPR022338">
    <property type="entry name" value="TNFR_13C"/>
</dbReference>
<dbReference type="RefSeq" id="XP_015743593.1">
    <property type="nucleotide sequence ID" value="XM_015888107.2"/>
</dbReference>
<dbReference type="OrthoDB" id="9392810at2759"/>
<dbReference type="AlphaFoldDB" id="A0A9F3VZA2"/>
<dbReference type="GO" id="GO:0042102">
    <property type="term" value="P:positive regulation of T cell proliferation"/>
    <property type="evidence" value="ECO:0007669"/>
    <property type="project" value="TreeGrafter"/>
</dbReference>
<keyword evidence="1" id="KW-0472">Membrane</keyword>
<dbReference type="GO" id="GO:0031295">
    <property type="term" value="P:T cell costimulation"/>
    <property type="evidence" value="ECO:0007669"/>
    <property type="project" value="TreeGrafter"/>
</dbReference>
<evidence type="ECO:0000256" key="1">
    <source>
        <dbReference type="SAM" id="Phobius"/>
    </source>
</evidence>
<dbReference type="OMA" id="IMAMLWL"/>
<dbReference type="GO" id="GO:0038023">
    <property type="term" value="F:signaling receptor activity"/>
    <property type="evidence" value="ECO:0007669"/>
    <property type="project" value="InterPro"/>
</dbReference>
<gene>
    <name evidence="3" type="primary">LOC107326135</name>
</gene>
<name>A0A9F3VZA2_PYTBI</name>
<dbReference type="GeneID" id="107326135"/>
<accession>A0A9F3VZA2</accession>
<keyword evidence="1" id="KW-1133">Transmembrane helix</keyword>
<dbReference type="Proteomes" id="UP000695026">
    <property type="component" value="Unplaced"/>
</dbReference>
<sequence length="211" mass="23746">MLMDQSRHPNPNTTCLHPSLCYDRLIKQCLSCKRMQRVSRKETTTMLGMTSITTQPVQLHPGNQNCSALIFGFCAFVGLVTIMAMLWLVILKQRKRMRKTGKENSKENGNCTSFLANKAHTSHDYRPGDYDPGQLRCSHLNGVTKTTQDNVLKENIPCIVFTRSQEFEVIPMCPHDAKCNSPFPLPATELGATMLVTTKTTQENILSEELP</sequence>
<dbReference type="InterPro" id="IPR043521">
    <property type="entry name" value="TNFR_13C/17"/>
</dbReference>
<keyword evidence="1" id="KW-0812">Transmembrane</keyword>
<dbReference type="GO" id="GO:0030890">
    <property type="term" value="P:positive regulation of B cell proliferation"/>
    <property type="evidence" value="ECO:0007669"/>
    <property type="project" value="TreeGrafter"/>
</dbReference>
<dbReference type="PRINTS" id="PR01964">
    <property type="entry name" value="TNFACTORR13C"/>
</dbReference>
<dbReference type="GO" id="GO:0009897">
    <property type="term" value="C:external side of plasma membrane"/>
    <property type="evidence" value="ECO:0007669"/>
    <property type="project" value="TreeGrafter"/>
</dbReference>
<feature type="transmembrane region" description="Helical" evidence="1">
    <location>
        <begin position="68"/>
        <end position="90"/>
    </location>
</feature>
<reference evidence="3" key="1">
    <citation type="submission" date="2025-08" db="UniProtKB">
        <authorList>
            <consortium name="RefSeq"/>
        </authorList>
    </citation>
    <scope>IDENTIFICATION</scope>
    <source>
        <tissue evidence="3">Liver</tissue>
    </source>
</reference>
<dbReference type="KEGG" id="pbi:107326135"/>